<evidence type="ECO:0000256" key="1">
    <source>
        <dbReference type="SAM" id="Phobius"/>
    </source>
</evidence>
<feature type="transmembrane region" description="Helical" evidence="1">
    <location>
        <begin position="207"/>
        <end position="236"/>
    </location>
</feature>
<sequence>MINSHTSVGIAQVVFYTLVIPVAVFILIRNWKHGLRLASYPLVTFSLARLDGGILTILRQADPTSLGLIIATTVLLNVGLVPLMISMFGFIRSIMKSSLDENKRAFLLLRVIRFAFVAAIVLLCVAGAFSGSNIHISRHLTQAGYVTLAAVITLMTIELLHLYTQKHRISPEKHIFIQLTLASIPTLVLRTVYGLLCAFTIDSKTTIWNSLVGSAVAFALMCLLAEYITLLMFLVLGIRHWRDVCAESLGSIEMKPQNR</sequence>
<dbReference type="PANTHER" id="PTHR42109">
    <property type="entry name" value="UNPLACED GENOMIC SCAFFOLD UM_SCAF_CONTIG_1.265, WHOLE GENOME SHOTGUN SEQUENCE"/>
    <property type="match status" value="1"/>
</dbReference>
<organism evidence="3 4">
    <name type="scientific">Fusarium poae</name>
    <dbReference type="NCBI Taxonomy" id="36050"/>
    <lineage>
        <taxon>Eukaryota</taxon>
        <taxon>Fungi</taxon>
        <taxon>Dikarya</taxon>
        <taxon>Ascomycota</taxon>
        <taxon>Pezizomycotina</taxon>
        <taxon>Sordariomycetes</taxon>
        <taxon>Hypocreomycetidae</taxon>
        <taxon>Hypocreales</taxon>
        <taxon>Nectriaceae</taxon>
        <taxon>Fusarium</taxon>
    </lineage>
</organism>
<feature type="transmembrane region" description="Helical" evidence="1">
    <location>
        <begin position="64"/>
        <end position="91"/>
    </location>
</feature>
<dbReference type="AlphaFoldDB" id="A0A1B8AQW2"/>
<dbReference type="EMBL" id="LYXU01000003">
    <property type="protein sequence ID" value="OBS22734.1"/>
    <property type="molecule type" value="Genomic_DNA"/>
</dbReference>
<keyword evidence="1" id="KW-0812">Transmembrane</keyword>
<dbReference type="Pfam" id="PF24800">
    <property type="entry name" value="DUF7702"/>
    <property type="match status" value="1"/>
</dbReference>
<feature type="transmembrane region" description="Helical" evidence="1">
    <location>
        <begin position="111"/>
        <end position="131"/>
    </location>
</feature>
<keyword evidence="1" id="KW-1133">Transmembrane helix</keyword>
<feature type="domain" description="DUF7702" evidence="2">
    <location>
        <begin position="3"/>
        <end position="239"/>
    </location>
</feature>
<dbReference type="PANTHER" id="PTHR42109:SF2">
    <property type="entry name" value="INTEGRAL MEMBRANE PROTEIN"/>
    <property type="match status" value="1"/>
</dbReference>
<feature type="transmembrane region" description="Helical" evidence="1">
    <location>
        <begin position="6"/>
        <end position="28"/>
    </location>
</feature>
<proteinExistence type="predicted"/>
<dbReference type="Proteomes" id="UP000091967">
    <property type="component" value="Unassembled WGS sequence"/>
</dbReference>
<keyword evidence="1" id="KW-0472">Membrane</keyword>
<reference evidence="3 4" key="1">
    <citation type="submission" date="2016-06" db="EMBL/GenBank/DDBJ databases">
        <title>Living apart together: crosstalk between the core and supernumerary genomes in a fungal plant pathogen.</title>
        <authorList>
            <person name="Vanheule A."/>
            <person name="Audenaert K."/>
            <person name="Warris S."/>
            <person name="Van De Geest H."/>
            <person name="Schijlen E."/>
            <person name="Hofte M."/>
            <person name="De Saeger S."/>
            <person name="Haesaert G."/>
            <person name="Waalwijk C."/>
            <person name="Van Der Lee T."/>
        </authorList>
    </citation>
    <scope>NUCLEOTIDE SEQUENCE [LARGE SCALE GENOMIC DNA]</scope>
    <source>
        <strain evidence="3 4">2516</strain>
    </source>
</reference>
<comment type="caution">
    <text evidence="3">The sequence shown here is derived from an EMBL/GenBank/DDBJ whole genome shotgun (WGS) entry which is preliminary data.</text>
</comment>
<keyword evidence="4" id="KW-1185">Reference proteome</keyword>
<evidence type="ECO:0000259" key="2">
    <source>
        <dbReference type="Pfam" id="PF24800"/>
    </source>
</evidence>
<accession>A0A1B8AQW2</accession>
<dbReference type="InterPro" id="IPR056119">
    <property type="entry name" value="DUF7702"/>
</dbReference>
<evidence type="ECO:0000313" key="4">
    <source>
        <dbReference type="Proteomes" id="UP000091967"/>
    </source>
</evidence>
<gene>
    <name evidence="3" type="ORF">FPOA_09066</name>
</gene>
<feature type="transmembrane region" description="Helical" evidence="1">
    <location>
        <begin position="175"/>
        <end position="201"/>
    </location>
</feature>
<protein>
    <recommendedName>
        <fullName evidence="2">DUF7702 domain-containing protein</fullName>
    </recommendedName>
</protein>
<dbReference type="OMA" id="RIAWLFL"/>
<evidence type="ECO:0000313" key="3">
    <source>
        <dbReference type="EMBL" id="OBS22734.1"/>
    </source>
</evidence>
<name>A0A1B8AQW2_FUSPO</name>
<feature type="transmembrane region" description="Helical" evidence="1">
    <location>
        <begin position="143"/>
        <end position="163"/>
    </location>
</feature>